<dbReference type="PANTHER" id="PTHR42951">
    <property type="entry name" value="METALLO-BETA-LACTAMASE DOMAIN-CONTAINING"/>
    <property type="match status" value="1"/>
</dbReference>
<dbReference type="GO" id="GO:0016787">
    <property type="term" value="F:hydrolase activity"/>
    <property type="evidence" value="ECO:0007669"/>
    <property type="project" value="UniProtKB-KW"/>
</dbReference>
<dbReference type="AlphaFoldDB" id="A0A7G8T659"/>
<sequence>MIVFKQEQVTPAIRRIRGAGDVCMHLVEGRRRAALIDTGYGLGDLKGYIESLTDKPYDVLITHGHVDHAGGVGQFEKVYMNHADIPLYQRHCQMETRRKSLKKILSGFCKAPVG</sequence>
<proteinExistence type="predicted"/>
<dbReference type="PANTHER" id="PTHR42951:SF22">
    <property type="entry name" value="METALLO BETA-LACTAMASE SUPERFAMILY LIPOPROTEIN"/>
    <property type="match status" value="1"/>
</dbReference>
<organism evidence="2 3">
    <name type="scientific">Caproicibacter fermentans</name>
    <dbReference type="NCBI Taxonomy" id="2576756"/>
    <lineage>
        <taxon>Bacteria</taxon>
        <taxon>Bacillati</taxon>
        <taxon>Bacillota</taxon>
        <taxon>Clostridia</taxon>
        <taxon>Eubacteriales</taxon>
        <taxon>Acutalibacteraceae</taxon>
        <taxon>Caproicibacter</taxon>
    </lineage>
</organism>
<keyword evidence="2" id="KW-0378">Hydrolase</keyword>
<dbReference type="EMBL" id="CP060286">
    <property type="protein sequence ID" value="QNK39100.1"/>
    <property type="molecule type" value="Genomic_DNA"/>
</dbReference>
<dbReference type="InterPro" id="IPR001279">
    <property type="entry name" value="Metallo-B-lactamas"/>
</dbReference>
<evidence type="ECO:0000259" key="1">
    <source>
        <dbReference type="Pfam" id="PF00753"/>
    </source>
</evidence>
<feature type="domain" description="Metallo-beta-lactamase" evidence="1">
    <location>
        <begin position="24"/>
        <end position="82"/>
    </location>
</feature>
<reference evidence="2 3" key="1">
    <citation type="submission" date="2020-08" db="EMBL/GenBank/DDBJ databases">
        <title>The isolate Caproiciproducens sp. 7D4C2 produces n-caproate at mildly acidic conditions from hexoses: genome and rBOX comparison with related strains and chain-elongating bacteria.</title>
        <authorList>
            <person name="Esquivel-Elizondo S."/>
            <person name="Bagci C."/>
            <person name="Temovska M."/>
            <person name="Jeon B.S."/>
            <person name="Bessarab I."/>
            <person name="Williams R.B.H."/>
            <person name="Huson D.H."/>
            <person name="Angenent L.T."/>
        </authorList>
    </citation>
    <scope>NUCLEOTIDE SEQUENCE [LARGE SCALE GENOMIC DNA]</scope>
    <source>
        <strain evidence="2 3">7D4C2</strain>
    </source>
</reference>
<dbReference type="Pfam" id="PF00753">
    <property type="entry name" value="Lactamase_B"/>
    <property type="match status" value="1"/>
</dbReference>
<dbReference type="KEGG" id="cfem:HCR03_09855"/>
<evidence type="ECO:0000313" key="2">
    <source>
        <dbReference type="EMBL" id="QNK39100.1"/>
    </source>
</evidence>
<name>A0A7G8T659_9FIRM</name>
<dbReference type="Gene3D" id="3.60.15.10">
    <property type="entry name" value="Ribonuclease Z/Hydroxyacylglutathione hydrolase-like"/>
    <property type="match status" value="1"/>
</dbReference>
<dbReference type="SUPFAM" id="SSF56281">
    <property type="entry name" value="Metallo-hydrolase/oxidoreductase"/>
    <property type="match status" value="1"/>
</dbReference>
<protein>
    <submittedName>
        <fullName evidence="2">MBL fold metallo-hydrolase</fullName>
    </submittedName>
</protein>
<dbReference type="InterPro" id="IPR050855">
    <property type="entry name" value="NDM-1-like"/>
</dbReference>
<dbReference type="Proteomes" id="UP000515909">
    <property type="component" value="Chromosome"/>
</dbReference>
<dbReference type="RefSeq" id="WP_187034135.1">
    <property type="nucleotide sequence ID" value="NZ_CP060286.1"/>
</dbReference>
<dbReference type="InterPro" id="IPR036866">
    <property type="entry name" value="RibonucZ/Hydroxyglut_hydro"/>
</dbReference>
<gene>
    <name evidence="2" type="ORF">HCR03_09855</name>
</gene>
<evidence type="ECO:0000313" key="3">
    <source>
        <dbReference type="Proteomes" id="UP000515909"/>
    </source>
</evidence>
<accession>A0A7G8T659</accession>